<name>A0A0A9A7Z8_ARUDO</name>
<proteinExistence type="predicted"/>
<dbReference type="EMBL" id="GBRH01250071">
    <property type="protein sequence ID" value="JAD47824.1"/>
    <property type="molecule type" value="Transcribed_RNA"/>
</dbReference>
<sequence>MVSLTVLHLNEMGFRSVGMRH</sequence>
<accession>A0A0A9A7Z8</accession>
<dbReference type="AlphaFoldDB" id="A0A0A9A7Z8"/>
<reference evidence="1" key="1">
    <citation type="submission" date="2014-09" db="EMBL/GenBank/DDBJ databases">
        <authorList>
            <person name="Magalhaes I.L.F."/>
            <person name="Oliveira U."/>
            <person name="Santos F.R."/>
            <person name="Vidigal T.H.D.A."/>
            <person name="Brescovit A.D."/>
            <person name="Santos A.J."/>
        </authorList>
    </citation>
    <scope>NUCLEOTIDE SEQUENCE</scope>
    <source>
        <tissue evidence="1">Shoot tissue taken approximately 20 cm above the soil surface</tissue>
    </source>
</reference>
<evidence type="ECO:0000313" key="1">
    <source>
        <dbReference type="EMBL" id="JAD47824.1"/>
    </source>
</evidence>
<organism evidence="1">
    <name type="scientific">Arundo donax</name>
    <name type="common">Giant reed</name>
    <name type="synonym">Donax arundinaceus</name>
    <dbReference type="NCBI Taxonomy" id="35708"/>
    <lineage>
        <taxon>Eukaryota</taxon>
        <taxon>Viridiplantae</taxon>
        <taxon>Streptophyta</taxon>
        <taxon>Embryophyta</taxon>
        <taxon>Tracheophyta</taxon>
        <taxon>Spermatophyta</taxon>
        <taxon>Magnoliopsida</taxon>
        <taxon>Liliopsida</taxon>
        <taxon>Poales</taxon>
        <taxon>Poaceae</taxon>
        <taxon>PACMAD clade</taxon>
        <taxon>Arundinoideae</taxon>
        <taxon>Arundineae</taxon>
        <taxon>Arundo</taxon>
    </lineage>
</organism>
<reference evidence="1" key="2">
    <citation type="journal article" date="2015" name="Data Brief">
        <title>Shoot transcriptome of the giant reed, Arundo donax.</title>
        <authorList>
            <person name="Barrero R.A."/>
            <person name="Guerrero F.D."/>
            <person name="Moolhuijzen P."/>
            <person name="Goolsby J.A."/>
            <person name="Tidwell J."/>
            <person name="Bellgard S.E."/>
            <person name="Bellgard M.I."/>
        </authorList>
    </citation>
    <scope>NUCLEOTIDE SEQUENCE</scope>
    <source>
        <tissue evidence="1">Shoot tissue taken approximately 20 cm above the soil surface</tissue>
    </source>
</reference>
<protein>
    <submittedName>
        <fullName evidence="1">Uncharacterized protein</fullName>
    </submittedName>
</protein>